<dbReference type="Gene3D" id="1.10.340.70">
    <property type="match status" value="1"/>
</dbReference>
<dbReference type="CDD" id="cd09274">
    <property type="entry name" value="RNase_HI_RT_Ty3"/>
    <property type="match status" value="1"/>
</dbReference>
<evidence type="ECO:0000256" key="7">
    <source>
        <dbReference type="ARBA" id="ARBA00039658"/>
    </source>
</evidence>
<dbReference type="InterPro" id="IPR041373">
    <property type="entry name" value="RT_RNaseH"/>
</dbReference>
<dbReference type="InterPro" id="IPR043502">
    <property type="entry name" value="DNA/RNA_pol_sf"/>
</dbReference>
<evidence type="ECO:0000256" key="3">
    <source>
        <dbReference type="ARBA" id="ARBA00022722"/>
    </source>
</evidence>
<dbReference type="InterPro" id="IPR041588">
    <property type="entry name" value="Integrase_H2C2"/>
</dbReference>
<dbReference type="GO" id="GO:0004519">
    <property type="term" value="F:endonuclease activity"/>
    <property type="evidence" value="ECO:0007669"/>
    <property type="project" value="UniProtKB-KW"/>
</dbReference>
<feature type="domain" description="Integrase zinc-binding" evidence="10">
    <location>
        <begin position="207"/>
        <end position="245"/>
    </location>
</feature>
<dbReference type="GO" id="GO:0003964">
    <property type="term" value="F:RNA-directed DNA polymerase activity"/>
    <property type="evidence" value="ECO:0007669"/>
    <property type="project" value="UniProtKB-KW"/>
</dbReference>
<dbReference type="EMBL" id="JAINUF010000003">
    <property type="protein sequence ID" value="KAJ8369430.1"/>
    <property type="molecule type" value="Genomic_DNA"/>
</dbReference>
<accession>A0A9Q1FY88</accession>
<evidence type="ECO:0000256" key="1">
    <source>
        <dbReference type="ARBA" id="ARBA00022679"/>
    </source>
</evidence>
<evidence type="ECO:0000259" key="9">
    <source>
        <dbReference type="Pfam" id="PF17917"/>
    </source>
</evidence>
<reference evidence="11" key="1">
    <citation type="journal article" date="2023" name="Science">
        <title>Genome structures resolve the early diversification of teleost fishes.</title>
        <authorList>
            <person name="Parey E."/>
            <person name="Louis A."/>
            <person name="Montfort J."/>
            <person name="Bouchez O."/>
            <person name="Roques C."/>
            <person name="Iampietro C."/>
            <person name="Lluch J."/>
            <person name="Castinel A."/>
            <person name="Donnadieu C."/>
            <person name="Desvignes T."/>
            <person name="Floi Bucao C."/>
            <person name="Jouanno E."/>
            <person name="Wen M."/>
            <person name="Mejri S."/>
            <person name="Dirks R."/>
            <person name="Jansen H."/>
            <person name="Henkel C."/>
            <person name="Chen W.J."/>
            <person name="Zahm M."/>
            <person name="Cabau C."/>
            <person name="Klopp C."/>
            <person name="Thompson A.W."/>
            <person name="Robinson-Rechavi M."/>
            <person name="Braasch I."/>
            <person name="Lecointre G."/>
            <person name="Bobe J."/>
            <person name="Postlethwait J.H."/>
            <person name="Berthelot C."/>
            <person name="Roest Crollius H."/>
            <person name="Guiguen Y."/>
        </authorList>
    </citation>
    <scope>NUCLEOTIDE SEQUENCE</scope>
    <source>
        <strain evidence="11">WJC10195</strain>
    </source>
</reference>
<keyword evidence="1" id="KW-0808">Transferase</keyword>
<comment type="caution">
    <text evidence="11">The sequence shown here is derived from an EMBL/GenBank/DDBJ whole genome shotgun (WGS) entry which is preliminary data.</text>
</comment>
<name>A0A9Q1FY88_SYNKA</name>
<evidence type="ECO:0000256" key="2">
    <source>
        <dbReference type="ARBA" id="ARBA00022695"/>
    </source>
</evidence>
<organism evidence="11 12">
    <name type="scientific">Synaphobranchus kaupii</name>
    <name type="common">Kaup's arrowtooth eel</name>
    <dbReference type="NCBI Taxonomy" id="118154"/>
    <lineage>
        <taxon>Eukaryota</taxon>
        <taxon>Metazoa</taxon>
        <taxon>Chordata</taxon>
        <taxon>Craniata</taxon>
        <taxon>Vertebrata</taxon>
        <taxon>Euteleostomi</taxon>
        <taxon>Actinopterygii</taxon>
        <taxon>Neopterygii</taxon>
        <taxon>Teleostei</taxon>
        <taxon>Anguilliformes</taxon>
        <taxon>Synaphobranchidae</taxon>
        <taxon>Synaphobranchus</taxon>
    </lineage>
</organism>
<evidence type="ECO:0000256" key="5">
    <source>
        <dbReference type="ARBA" id="ARBA00022801"/>
    </source>
</evidence>
<dbReference type="Proteomes" id="UP001152622">
    <property type="component" value="Chromosome 3"/>
</dbReference>
<sequence length="420" mass="47840">MPRRCQRTLADPLRRGQCTFCSRTLSDAERRYAQIEKECLAAVWASECFYQYLCGLESYTIQTDHKPLVPLINSKDLDTTPLRCQRLLIRLMKFNPVAVYVPGKNLVAADALSRHPLQSTELGDLEQEVRAHMDAIEESVGVRRPVLEQIKEQTERDSELQRVLNYTRNGWPDHIKSVAMSAKQYFPERGTLSELNGVLRRGYQIVIPYSMRDDMIQKIHQGHQGLTKCRQRYKNAIWWPGIGNDSNGMAERAVKTAKAILKQADPHMALLSYRSTPTEPTRDSPSKLMMGRSLRTTLPTLKENLRPPWPDLEKVRLKIDGEKTWKTTAVVQQEEAAPRSFTLQTDRGNTPRRNRRCVQLVNRESPAEPPAVPPEPVHPETVHPELSVTQPVSSHPTAGRGSPVVTRSGRMVKPNRRFDT</sequence>
<keyword evidence="6" id="KW-0695">RNA-directed DNA polymerase</keyword>
<evidence type="ECO:0000256" key="6">
    <source>
        <dbReference type="ARBA" id="ARBA00022918"/>
    </source>
</evidence>
<dbReference type="Pfam" id="PF17921">
    <property type="entry name" value="Integrase_H2C2"/>
    <property type="match status" value="1"/>
</dbReference>
<feature type="region of interest" description="Disordered" evidence="8">
    <location>
        <begin position="362"/>
        <end position="420"/>
    </location>
</feature>
<keyword evidence="5" id="KW-0378">Hydrolase</keyword>
<feature type="compositionally biased region" description="Polar residues" evidence="8">
    <location>
        <begin position="387"/>
        <end position="396"/>
    </location>
</feature>
<feature type="domain" description="Reverse transcriptase RNase H-like" evidence="9">
    <location>
        <begin position="18"/>
        <end position="94"/>
    </location>
</feature>
<feature type="compositionally biased region" description="Pro residues" evidence="8">
    <location>
        <begin position="367"/>
        <end position="376"/>
    </location>
</feature>
<dbReference type="GO" id="GO:0016787">
    <property type="term" value="F:hydrolase activity"/>
    <property type="evidence" value="ECO:0007669"/>
    <property type="project" value="UniProtKB-KW"/>
</dbReference>
<dbReference type="InterPro" id="IPR050951">
    <property type="entry name" value="Retrovirus_Pol_polyprotein"/>
</dbReference>
<dbReference type="AlphaFoldDB" id="A0A9Q1FY88"/>
<dbReference type="Pfam" id="PF17917">
    <property type="entry name" value="RT_RNaseH"/>
    <property type="match status" value="1"/>
</dbReference>
<evidence type="ECO:0000259" key="10">
    <source>
        <dbReference type="Pfam" id="PF17921"/>
    </source>
</evidence>
<keyword evidence="12" id="KW-1185">Reference proteome</keyword>
<evidence type="ECO:0000256" key="8">
    <source>
        <dbReference type="SAM" id="MobiDB-lite"/>
    </source>
</evidence>
<protein>
    <recommendedName>
        <fullName evidence="7">Gypsy retrotransposon integrase-like protein 1</fullName>
    </recommendedName>
</protein>
<evidence type="ECO:0000313" key="11">
    <source>
        <dbReference type="EMBL" id="KAJ8369430.1"/>
    </source>
</evidence>
<dbReference type="OrthoDB" id="775972at2759"/>
<keyword evidence="3" id="KW-0540">Nuclease</keyword>
<dbReference type="PANTHER" id="PTHR37984:SF5">
    <property type="entry name" value="PROTEIN NYNRIN-LIKE"/>
    <property type="match status" value="1"/>
</dbReference>
<gene>
    <name evidence="11" type="ORF">SKAU_G00094580</name>
</gene>
<evidence type="ECO:0000256" key="4">
    <source>
        <dbReference type="ARBA" id="ARBA00022759"/>
    </source>
</evidence>
<evidence type="ECO:0000313" key="12">
    <source>
        <dbReference type="Proteomes" id="UP001152622"/>
    </source>
</evidence>
<dbReference type="SUPFAM" id="SSF56672">
    <property type="entry name" value="DNA/RNA polymerases"/>
    <property type="match status" value="1"/>
</dbReference>
<dbReference type="PANTHER" id="PTHR37984">
    <property type="entry name" value="PROTEIN CBG26694"/>
    <property type="match status" value="1"/>
</dbReference>
<proteinExistence type="predicted"/>
<keyword evidence="2" id="KW-0548">Nucleotidyltransferase</keyword>
<keyword evidence="4" id="KW-0255">Endonuclease</keyword>